<organism evidence="1 2">
    <name type="scientific">Mucilaginibacter humi</name>
    <dbReference type="NCBI Taxonomy" id="2732510"/>
    <lineage>
        <taxon>Bacteria</taxon>
        <taxon>Pseudomonadati</taxon>
        <taxon>Bacteroidota</taxon>
        <taxon>Sphingobacteriia</taxon>
        <taxon>Sphingobacteriales</taxon>
        <taxon>Sphingobacteriaceae</taxon>
        <taxon>Mucilaginibacter</taxon>
    </lineage>
</organism>
<proteinExistence type="predicted"/>
<dbReference type="RefSeq" id="WP_175269493.1">
    <property type="nucleotide sequence ID" value="NZ_JABFCR010000021.1"/>
</dbReference>
<gene>
    <name evidence="1" type="ORF">HK413_06020</name>
</gene>
<dbReference type="EMBL" id="JABFCR010000021">
    <property type="protein sequence ID" value="NNU33808.1"/>
    <property type="molecule type" value="Genomic_DNA"/>
</dbReference>
<reference evidence="1 2" key="1">
    <citation type="submission" date="2020-05" db="EMBL/GenBank/DDBJ databases">
        <authorList>
            <person name="Khan S.A."/>
            <person name="Jeon C.O."/>
            <person name="Chun B.H."/>
        </authorList>
    </citation>
    <scope>NUCLEOTIDE SEQUENCE [LARGE SCALE GENOMIC DNA]</scope>
    <source>
        <strain evidence="1 2">S1162</strain>
    </source>
</reference>
<keyword evidence="2" id="KW-1185">Reference proteome</keyword>
<dbReference type="Proteomes" id="UP000566071">
    <property type="component" value="Unassembled WGS sequence"/>
</dbReference>
<sequence>MTSPLDFNHPVSGNREFGVYPDPNNPGSYTFYTMGVDRTSDWFFSTINTFNTVFNGADQLWTAMQGNMINYINTHGGHAQYYGRKNYIARPNYNLVKDYLNGKISLAQLKSKIGC</sequence>
<evidence type="ECO:0000313" key="1">
    <source>
        <dbReference type="EMBL" id="NNU33808.1"/>
    </source>
</evidence>
<protein>
    <submittedName>
        <fullName evidence="1">Uncharacterized protein</fullName>
    </submittedName>
</protein>
<evidence type="ECO:0000313" key="2">
    <source>
        <dbReference type="Proteomes" id="UP000566071"/>
    </source>
</evidence>
<name>A0ABX1W0T7_9SPHI</name>
<accession>A0ABX1W0T7</accession>
<comment type="caution">
    <text evidence="1">The sequence shown here is derived from an EMBL/GenBank/DDBJ whole genome shotgun (WGS) entry which is preliminary data.</text>
</comment>